<proteinExistence type="predicted"/>
<accession>A0A7Y0N197</accession>
<feature type="region of interest" description="Disordered" evidence="1">
    <location>
        <begin position="26"/>
        <end position="52"/>
    </location>
</feature>
<dbReference type="Proteomes" id="UP000565155">
    <property type="component" value="Unassembled WGS sequence"/>
</dbReference>
<evidence type="ECO:0000313" key="3">
    <source>
        <dbReference type="Proteomes" id="UP000565155"/>
    </source>
</evidence>
<name>A0A7Y0N197_VIBAL</name>
<feature type="non-terminal residue" evidence="2">
    <location>
        <position position="1"/>
    </location>
</feature>
<dbReference type="InterPro" id="IPR020483">
    <property type="entry name" value="Uncharacterised_YgbA"/>
</dbReference>
<dbReference type="AlphaFoldDB" id="A0A7Y0N197"/>
<gene>
    <name evidence="2" type="ORF">HKB35_25995</name>
</gene>
<organism evidence="2 3">
    <name type="scientific">Vibrio alginolyticus</name>
    <dbReference type="NCBI Taxonomy" id="663"/>
    <lineage>
        <taxon>Bacteria</taxon>
        <taxon>Pseudomonadati</taxon>
        <taxon>Pseudomonadota</taxon>
        <taxon>Gammaproteobacteria</taxon>
        <taxon>Vibrionales</taxon>
        <taxon>Vibrionaceae</taxon>
        <taxon>Vibrio</taxon>
    </lineage>
</organism>
<dbReference type="Pfam" id="PF11756">
    <property type="entry name" value="YgbA_NO"/>
    <property type="match status" value="1"/>
</dbReference>
<evidence type="ECO:0000313" key="2">
    <source>
        <dbReference type="EMBL" id="NMR77040.1"/>
    </source>
</evidence>
<dbReference type="RefSeq" id="WP_169629549.1">
    <property type="nucleotide sequence ID" value="NZ_JABCMA010000382.1"/>
</dbReference>
<comment type="caution">
    <text evidence="2">The sequence shown here is derived from an EMBL/GenBank/DDBJ whole genome shotgun (WGS) entry which is preliminary data.</text>
</comment>
<feature type="compositionally biased region" description="Basic and acidic residues" evidence="1">
    <location>
        <begin position="43"/>
        <end position="52"/>
    </location>
</feature>
<sequence length="52" mass="6081">VMRYSGPRMLLKHPILAVRHLLHEKREVPEKPAANASNRHKRINAERDTKKS</sequence>
<reference evidence="2 3" key="1">
    <citation type="submission" date="2020-04" db="EMBL/GenBank/DDBJ databases">
        <title>Whole-genome sequencing of Vibrio spp. from China reveals different genetic environments of blaCTX-M-14 among diverse lineages.</title>
        <authorList>
            <person name="Zheng Z."/>
            <person name="Ye L."/>
            <person name="Chen S."/>
        </authorList>
    </citation>
    <scope>NUCLEOTIDE SEQUENCE [LARGE SCALE GENOMIC DNA]</scope>
    <source>
        <strain evidence="2 3">Vb1636</strain>
    </source>
</reference>
<evidence type="ECO:0000256" key="1">
    <source>
        <dbReference type="SAM" id="MobiDB-lite"/>
    </source>
</evidence>
<dbReference type="EMBL" id="JABCMA010000382">
    <property type="protein sequence ID" value="NMR77040.1"/>
    <property type="molecule type" value="Genomic_DNA"/>
</dbReference>
<protein>
    <submittedName>
        <fullName evidence="2">Uncharacterized protein</fullName>
    </submittedName>
</protein>